<reference evidence="2 3" key="1">
    <citation type="submission" date="2018-04" db="EMBL/GenBank/DDBJ databases">
        <title>Genome sequencing of Flavobacterium sp. HYN0048.</title>
        <authorList>
            <person name="Yi H."/>
            <person name="Baek C."/>
        </authorList>
    </citation>
    <scope>NUCLEOTIDE SEQUENCE [LARGE SCALE GENOMIC DNA]</scope>
    <source>
        <strain evidence="2 3">HYN0048</strain>
    </source>
</reference>
<name>A0A2S0RBP1_9FLAO</name>
<dbReference type="EMBL" id="CP028811">
    <property type="protein sequence ID" value="AWA29437.1"/>
    <property type="molecule type" value="Genomic_DNA"/>
</dbReference>
<evidence type="ECO:0000313" key="2">
    <source>
        <dbReference type="EMBL" id="AWA29437.1"/>
    </source>
</evidence>
<evidence type="ECO:0000313" key="3">
    <source>
        <dbReference type="Proteomes" id="UP000244193"/>
    </source>
</evidence>
<feature type="transmembrane region" description="Helical" evidence="1">
    <location>
        <begin position="101"/>
        <end position="118"/>
    </location>
</feature>
<organism evidence="2 3">
    <name type="scientific">Flavobacterium magnum</name>
    <dbReference type="NCBI Taxonomy" id="2162713"/>
    <lineage>
        <taxon>Bacteria</taxon>
        <taxon>Pseudomonadati</taxon>
        <taxon>Bacteroidota</taxon>
        <taxon>Flavobacteriia</taxon>
        <taxon>Flavobacteriales</taxon>
        <taxon>Flavobacteriaceae</taxon>
        <taxon>Flavobacterium</taxon>
    </lineage>
</organism>
<sequence>MSFDFNRKNNHAPDSIARTKAMKINFFRCIKYLFIKYIAFFFVLAFIGNRFRDAVINNANSSMELVKLTIGYVLYILFYIPFLIIIFCIPIYLIFKIKNKFLYIFCLIVFFGAEYEIYTYLFSPSDGSPGIYNLVIGIVIYFIFFYKPIPNFLTKDKENCQ</sequence>
<gene>
    <name evidence="2" type="ORF">HYN48_04675</name>
</gene>
<feature type="transmembrane region" description="Helical" evidence="1">
    <location>
        <begin position="130"/>
        <end position="149"/>
    </location>
</feature>
<protein>
    <submittedName>
        <fullName evidence="2">Uncharacterized protein</fullName>
    </submittedName>
</protein>
<dbReference type="KEGG" id="fmg:HYN48_04675"/>
<keyword evidence="3" id="KW-1185">Reference proteome</keyword>
<proteinExistence type="predicted"/>
<feature type="transmembrane region" description="Helical" evidence="1">
    <location>
        <begin position="32"/>
        <end position="52"/>
    </location>
</feature>
<dbReference type="Proteomes" id="UP000244193">
    <property type="component" value="Chromosome"/>
</dbReference>
<keyword evidence="1" id="KW-1133">Transmembrane helix</keyword>
<accession>A0A2S0RBP1</accession>
<keyword evidence="1" id="KW-0812">Transmembrane</keyword>
<keyword evidence="1" id="KW-0472">Membrane</keyword>
<dbReference type="AlphaFoldDB" id="A0A2S0RBP1"/>
<evidence type="ECO:0000256" key="1">
    <source>
        <dbReference type="SAM" id="Phobius"/>
    </source>
</evidence>
<feature type="transmembrane region" description="Helical" evidence="1">
    <location>
        <begin position="72"/>
        <end position="94"/>
    </location>
</feature>